<evidence type="ECO:0000256" key="7">
    <source>
        <dbReference type="RuleBase" id="RU363032"/>
    </source>
</evidence>
<feature type="domain" description="ABC transmembrane type-1" evidence="8">
    <location>
        <begin position="110"/>
        <end position="314"/>
    </location>
</feature>
<evidence type="ECO:0000256" key="5">
    <source>
        <dbReference type="ARBA" id="ARBA00022989"/>
    </source>
</evidence>
<sequence>MIGYIIRRVLYAIPILIGVNLLTFALFFFVNSPDDMARLHLGVKRVTPEAIVKWKEDRGYNKPLLYNAANAGADKLTDTIFFRHSVKLFAFDFGRSDQGRDIGYDIYQRMWPSLAIALPVFLVGILVHITFSMLLAFFRGTYLDTAGVVLCVIMMSISALFYVILGQYLVSMLLRLVPISGYDVGMEAVKFLILPVIVGVVGGVGASTRLYRTFFLEEIGKDYVRTARAKGLSELRVLFRHVLKNAMIPILTGVVVVIPLLFTGSLILESFFAVPGLGSYTIDAIHSQDFAIVRAMVFLGSVLYIAGLILTDITYTLVDPRVRLE</sequence>
<gene>
    <name evidence="9" type="ORF">A3A87_10450</name>
</gene>
<dbReference type="InterPro" id="IPR045621">
    <property type="entry name" value="BPD_transp_1_N"/>
</dbReference>
<dbReference type="GO" id="GO:0005886">
    <property type="term" value="C:plasma membrane"/>
    <property type="evidence" value="ECO:0007669"/>
    <property type="project" value="UniProtKB-SubCell"/>
</dbReference>
<feature type="transmembrane region" description="Helical" evidence="7">
    <location>
        <begin position="189"/>
        <end position="211"/>
    </location>
</feature>
<keyword evidence="2 7" id="KW-0813">Transport</keyword>
<dbReference type="GO" id="GO:0055085">
    <property type="term" value="P:transmembrane transport"/>
    <property type="evidence" value="ECO:0007669"/>
    <property type="project" value="InterPro"/>
</dbReference>
<feature type="transmembrane region" description="Helical" evidence="7">
    <location>
        <begin position="9"/>
        <end position="30"/>
    </location>
</feature>
<dbReference type="PROSITE" id="PS50928">
    <property type="entry name" value="ABC_TM1"/>
    <property type="match status" value="1"/>
</dbReference>
<feature type="transmembrane region" description="Helical" evidence="7">
    <location>
        <begin position="114"/>
        <end position="138"/>
    </location>
</feature>
<keyword evidence="5 7" id="KW-1133">Transmembrane helix</keyword>
<evidence type="ECO:0000256" key="6">
    <source>
        <dbReference type="ARBA" id="ARBA00023136"/>
    </source>
</evidence>
<dbReference type="InterPro" id="IPR000515">
    <property type="entry name" value="MetI-like"/>
</dbReference>
<keyword evidence="3" id="KW-1003">Cell membrane</keyword>
<evidence type="ECO:0000256" key="3">
    <source>
        <dbReference type="ARBA" id="ARBA00022475"/>
    </source>
</evidence>
<comment type="subcellular location">
    <subcellularLocation>
        <location evidence="1 7">Cell membrane</location>
        <topology evidence="1 7">Multi-pass membrane protein</topology>
    </subcellularLocation>
</comment>
<dbReference type="InterPro" id="IPR035906">
    <property type="entry name" value="MetI-like_sf"/>
</dbReference>
<organism evidence="9 10">
    <name type="scientific">Candidatus Muproteobacteria bacterium RIFCSPLOWO2_01_FULL_60_18</name>
    <dbReference type="NCBI Taxonomy" id="1817768"/>
    <lineage>
        <taxon>Bacteria</taxon>
        <taxon>Pseudomonadati</taxon>
        <taxon>Pseudomonadota</taxon>
        <taxon>Candidatus Muproteobacteria</taxon>
    </lineage>
</organism>
<evidence type="ECO:0000256" key="4">
    <source>
        <dbReference type="ARBA" id="ARBA00022692"/>
    </source>
</evidence>
<keyword evidence="4 7" id="KW-0812">Transmembrane</keyword>
<proteinExistence type="inferred from homology"/>
<comment type="similarity">
    <text evidence="7">Belongs to the binding-protein-dependent transport system permease family.</text>
</comment>
<evidence type="ECO:0000313" key="10">
    <source>
        <dbReference type="Proteomes" id="UP000179037"/>
    </source>
</evidence>
<evidence type="ECO:0000259" key="8">
    <source>
        <dbReference type="PROSITE" id="PS50928"/>
    </source>
</evidence>
<protein>
    <submittedName>
        <fullName evidence="9">Peptide ABC transporter permease</fullName>
    </submittedName>
</protein>
<evidence type="ECO:0000256" key="1">
    <source>
        <dbReference type="ARBA" id="ARBA00004651"/>
    </source>
</evidence>
<evidence type="ECO:0000256" key="2">
    <source>
        <dbReference type="ARBA" id="ARBA00022448"/>
    </source>
</evidence>
<feature type="transmembrane region" description="Helical" evidence="7">
    <location>
        <begin position="145"/>
        <end position="169"/>
    </location>
</feature>
<dbReference type="SUPFAM" id="SSF161098">
    <property type="entry name" value="MetI-like"/>
    <property type="match status" value="1"/>
</dbReference>
<dbReference type="Gene3D" id="1.10.3720.10">
    <property type="entry name" value="MetI-like"/>
    <property type="match status" value="1"/>
</dbReference>
<dbReference type="CDD" id="cd06261">
    <property type="entry name" value="TM_PBP2"/>
    <property type="match status" value="1"/>
</dbReference>
<dbReference type="PANTHER" id="PTHR30465:SF0">
    <property type="entry name" value="OLIGOPEPTIDE TRANSPORT SYSTEM PERMEASE PROTEIN APPB"/>
    <property type="match status" value="1"/>
</dbReference>
<dbReference type="EMBL" id="MFTC01000010">
    <property type="protein sequence ID" value="OGI52686.1"/>
    <property type="molecule type" value="Genomic_DNA"/>
</dbReference>
<dbReference type="STRING" id="1817768.A3A87_10450"/>
<accession>A0A1F6U5M7</accession>
<name>A0A1F6U5M7_9PROT</name>
<dbReference type="Pfam" id="PF19300">
    <property type="entry name" value="BPD_transp_1_N"/>
    <property type="match status" value="1"/>
</dbReference>
<keyword evidence="6 7" id="KW-0472">Membrane</keyword>
<dbReference type="Proteomes" id="UP000179037">
    <property type="component" value="Unassembled WGS sequence"/>
</dbReference>
<feature type="transmembrane region" description="Helical" evidence="7">
    <location>
        <begin position="292"/>
        <end position="318"/>
    </location>
</feature>
<comment type="caution">
    <text evidence="9">The sequence shown here is derived from an EMBL/GenBank/DDBJ whole genome shotgun (WGS) entry which is preliminary data.</text>
</comment>
<feature type="transmembrane region" description="Helical" evidence="7">
    <location>
        <begin position="246"/>
        <end position="272"/>
    </location>
</feature>
<dbReference type="AlphaFoldDB" id="A0A1F6U5M7"/>
<evidence type="ECO:0000313" key="9">
    <source>
        <dbReference type="EMBL" id="OGI52686.1"/>
    </source>
</evidence>
<reference evidence="9 10" key="1">
    <citation type="journal article" date="2016" name="Nat. Commun.">
        <title>Thousands of microbial genomes shed light on interconnected biogeochemical processes in an aquifer system.</title>
        <authorList>
            <person name="Anantharaman K."/>
            <person name="Brown C.T."/>
            <person name="Hug L.A."/>
            <person name="Sharon I."/>
            <person name="Castelle C.J."/>
            <person name="Probst A.J."/>
            <person name="Thomas B.C."/>
            <person name="Singh A."/>
            <person name="Wilkins M.J."/>
            <person name="Karaoz U."/>
            <person name="Brodie E.L."/>
            <person name="Williams K.H."/>
            <person name="Hubbard S.S."/>
            <person name="Banfield J.F."/>
        </authorList>
    </citation>
    <scope>NUCLEOTIDE SEQUENCE [LARGE SCALE GENOMIC DNA]</scope>
</reference>
<dbReference type="Pfam" id="PF00528">
    <property type="entry name" value="BPD_transp_1"/>
    <property type="match status" value="1"/>
</dbReference>
<dbReference type="PANTHER" id="PTHR30465">
    <property type="entry name" value="INNER MEMBRANE ABC TRANSPORTER"/>
    <property type="match status" value="1"/>
</dbReference>